<feature type="signal peptide" evidence="2">
    <location>
        <begin position="1"/>
        <end position="24"/>
    </location>
</feature>
<keyword evidence="4" id="KW-1185">Reference proteome</keyword>
<feature type="chain" id="PRO_5026240878" evidence="2">
    <location>
        <begin position="25"/>
        <end position="176"/>
    </location>
</feature>
<organism evidence="3 4">
    <name type="scientific">Aphis glycines</name>
    <name type="common">Soybean aphid</name>
    <dbReference type="NCBI Taxonomy" id="307491"/>
    <lineage>
        <taxon>Eukaryota</taxon>
        <taxon>Metazoa</taxon>
        <taxon>Ecdysozoa</taxon>
        <taxon>Arthropoda</taxon>
        <taxon>Hexapoda</taxon>
        <taxon>Insecta</taxon>
        <taxon>Pterygota</taxon>
        <taxon>Neoptera</taxon>
        <taxon>Paraneoptera</taxon>
        <taxon>Hemiptera</taxon>
        <taxon>Sternorrhyncha</taxon>
        <taxon>Aphidomorpha</taxon>
        <taxon>Aphidoidea</taxon>
        <taxon>Aphididae</taxon>
        <taxon>Aphidini</taxon>
        <taxon>Aphis</taxon>
        <taxon>Aphis</taxon>
    </lineage>
</organism>
<keyword evidence="2" id="KW-0732">Signal</keyword>
<comment type="caution">
    <text evidence="3">The sequence shown here is derived from an EMBL/GenBank/DDBJ whole genome shotgun (WGS) entry which is preliminary data.</text>
</comment>
<dbReference type="EMBL" id="VYZN01000053">
    <property type="protein sequence ID" value="KAE9527421.1"/>
    <property type="molecule type" value="Genomic_DNA"/>
</dbReference>
<dbReference type="Proteomes" id="UP000475862">
    <property type="component" value="Unassembled WGS sequence"/>
</dbReference>
<keyword evidence="1" id="KW-0812">Transmembrane</keyword>
<evidence type="ECO:0000256" key="1">
    <source>
        <dbReference type="SAM" id="Phobius"/>
    </source>
</evidence>
<evidence type="ECO:0000313" key="4">
    <source>
        <dbReference type="Proteomes" id="UP000475862"/>
    </source>
</evidence>
<keyword evidence="1" id="KW-1133">Transmembrane helix</keyword>
<accession>A0A6G0T7S3</accession>
<proteinExistence type="predicted"/>
<dbReference type="AlphaFoldDB" id="A0A6G0T7S3"/>
<protein>
    <submittedName>
        <fullName evidence="3">Uncharacterized protein</fullName>
    </submittedName>
</protein>
<gene>
    <name evidence="3" type="ORF">AGLY_013119</name>
</gene>
<sequence>MFTYCVLNLYCIFLLQHNISVIEAVAIQDDLHNTVLVQLYANKTNMLCQAFCLISAIQLKLRWLYLNVLYFYSNKVKITKKKNKQNNELSFSTWDEKLVNKRRGHLGECKRSRSILLFFIYKYIYIFIYWSYCIINIAHNHYVDGQKLLVKIRESNIYHKLYFFSISPDKNYLIHF</sequence>
<evidence type="ECO:0000256" key="2">
    <source>
        <dbReference type="SAM" id="SignalP"/>
    </source>
</evidence>
<reference evidence="3 4" key="1">
    <citation type="submission" date="2019-08" db="EMBL/GenBank/DDBJ databases">
        <title>The genome of the soybean aphid Biotype 1, its phylome, world population structure and adaptation to the North American continent.</title>
        <authorList>
            <person name="Giordano R."/>
            <person name="Donthu R.K."/>
            <person name="Hernandez A.G."/>
            <person name="Wright C.L."/>
            <person name="Zimin A.V."/>
        </authorList>
    </citation>
    <scope>NUCLEOTIDE SEQUENCE [LARGE SCALE GENOMIC DNA]</scope>
    <source>
        <tissue evidence="3">Whole aphids</tissue>
    </source>
</reference>
<evidence type="ECO:0000313" key="3">
    <source>
        <dbReference type="EMBL" id="KAE9527421.1"/>
    </source>
</evidence>
<feature type="transmembrane region" description="Helical" evidence="1">
    <location>
        <begin position="115"/>
        <end position="132"/>
    </location>
</feature>
<feature type="transmembrane region" description="Helical" evidence="1">
    <location>
        <begin position="48"/>
        <end position="72"/>
    </location>
</feature>
<name>A0A6G0T7S3_APHGL</name>
<keyword evidence="1" id="KW-0472">Membrane</keyword>